<evidence type="ECO:0000313" key="2">
    <source>
        <dbReference type="Proteomes" id="UP001164539"/>
    </source>
</evidence>
<organism evidence="1 2">
    <name type="scientific">Melia azedarach</name>
    <name type="common">Chinaberry tree</name>
    <dbReference type="NCBI Taxonomy" id="155640"/>
    <lineage>
        <taxon>Eukaryota</taxon>
        <taxon>Viridiplantae</taxon>
        <taxon>Streptophyta</taxon>
        <taxon>Embryophyta</taxon>
        <taxon>Tracheophyta</taxon>
        <taxon>Spermatophyta</taxon>
        <taxon>Magnoliopsida</taxon>
        <taxon>eudicotyledons</taxon>
        <taxon>Gunneridae</taxon>
        <taxon>Pentapetalae</taxon>
        <taxon>rosids</taxon>
        <taxon>malvids</taxon>
        <taxon>Sapindales</taxon>
        <taxon>Meliaceae</taxon>
        <taxon>Melia</taxon>
    </lineage>
</organism>
<comment type="caution">
    <text evidence="1">The sequence shown here is derived from an EMBL/GenBank/DDBJ whole genome shotgun (WGS) entry which is preliminary data.</text>
</comment>
<accession>A0ACC1Y389</accession>
<protein>
    <submittedName>
        <fullName evidence="1">NAC domain-containing protein</fullName>
    </submittedName>
</protein>
<reference evidence="1 2" key="1">
    <citation type="journal article" date="2023" name="Science">
        <title>Complex scaffold remodeling in plant triterpene biosynthesis.</title>
        <authorList>
            <person name="De La Pena R."/>
            <person name="Hodgson H."/>
            <person name="Liu J.C."/>
            <person name="Stephenson M.J."/>
            <person name="Martin A.C."/>
            <person name="Owen C."/>
            <person name="Harkess A."/>
            <person name="Leebens-Mack J."/>
            <person name="Jimenez L.E."/>
            <person name="Osbourn A."/>
            <person name="Sattely E.S."/>
        </authorList>
    </citation>
    <scope>NUCLEOTIDE SEQUENCE [LARGE SCALE GENOMIC DNA]</scope>
    <source>
        <strain evidence="2">cv. JPN11</strain>
        <tissue evidence="1">Leaf</tissue>
    </source>
</reference>
<keyword evidence="2" id="KW-1185">Reference proteome</keyword>
<dbReference type="Proteomes" id="UP001164539">
    <property type="component" value="Chromosome 6"/>
</dbReference>
<sequence length="408" mass="46065">MAIAVATMSSNNNDDNNNNNNNEDKDDHEHDMVMPGFRFHPTEEELVEFYLRRKVEGKRFNVELITFLDLYRYDPWELPAMAAIGEKEWFFYVPRDRKYRNGDRPNRVTTSGYWKATGADRMIRSENSRSIGLKKTLVFYSGKAPKGIRTSWIMNEYRLPQHETERYQKAEISLCRVYKRAGVEDHPSLPRALPTSRASSSRSVPSASTQSDKKLYPPHQPEAAHHHHHYVMERFQAFGGQSSQQQMDISAASAAAEKMSTDTDGSSSCSDVTTVLGLSKQNVYRPNMSAITGSLMEEAAAAAAAAAAAGCTTVLFPAETLSSSSALSSTAADEFHRLLTYQQASINQQQQYYNDHHHHHHHPQFAALPPQSQPPLALNTLPAAFSDRLWEWNPIPEANNREYNDPFK</sequence>
<gene>
    <name evidence="1" type="ORF">OWV82_012503</name>
</gene>
<name>A0ACC1Y389_MELAZ</name>
<dbReference type="EMBL" id="CM051399">
    <property type="protein sequence ID" value="KAJ4717653.1"/>
    <property type="molecule type" value="Genomic_DNA"/>
</dbReference>
<evidence type="ECO:0000313" key="1">
    <source>
        <dbReference type="EMBL" id="KAJ4717653.1"/>
    </source>
</evidence>
<proteinExistence type="predicted"/>